<dbReference type="InterPro" id="IPR005501">
    <property type="entry name" value="LamB/YcsF/PxpA-like"/>
</dbReference>
<dbReference type="STRING" id="632773.BBEV_0476"/>
<evidence type="ECO:0000256" key="1">
    <source>
        <dbReference type="HAMAP-Rule" id="MF_00691"/>
    </source>
</evidence>
<keyword evidence="1" id="KW-0547">Nucleotide-binding</keyword>
<dbReference type="NCBIfam" id="NF003816">
    <property type="entry name" value="PRK05406.1-5"/>
    <property type="match status" value="1"/>
</dbReference>
<dbReference type="PANTHER" id="PTHR30292:SF0">
    <property type="entry name" value="5-OXOPROLINASE SUBUNIT A"/>
    <property type="match status" value="1"/>
</dbReference>
<dbReference type="PANTHER" id="PTHR30292">
    <property type="entry name" value="UNCHARACTERIZED PROTEIN YBGL-RELATED"/>
    <property type="match status" value="1"/>
</dbReference>
<evidence type="ECO:0000313" key="3">
    <source>
        <dbReference type="Proteomes" id="UP000094463"/>
    </source>
</evidence>
<evidence type="ECO:0000313" key="2">
    <source>
        <dbReference type="EMBL" id="AOM81869.1"/>
    </source>
</evidence>
<comment type="function">
    <text evidence="1">Catalyzes the cleavage of 5-oxoproline to form L-glutamate coupled to the hydrolysis of ATP to ADP and inorganic phosphate.</text>
</comment>
<dbReference type="KEGG" id="bbev:BBEV_0476"/>
<keyword evidence="3" id="KW-1185">Reference proteome</keyword>
<dbReference type="CDD" id="cd10787">
    <property type="entry name" value="LamB_YcsF_like"/>
    <property type="match status" value="1"/>
</dbReference>
<dbReference type="PATRIC" id="fig|632773.3.peg.513"/>
<dbReference type="SUPFAM" id="SSF88713">
    <property type="entry name" value="Glycoside hydrolase/deacetylase"/>
    <property type="match status" value="1"/>
</dbReference>
<dbReference type="EC" id="3.5.2.9" evidence="1"/>
<keyword evidence="1" id="KW-0067">ATP-binding</keyword>
<organism evidence="2 3">
    <name type="scientific">Salisediminibacterium beveridgei</name>
    <dbReference type="NCBI Taxonomy" id="632773"/>
    <lineage>
        <taxon>Bacteria</taxon>
        <taxon>Bacillati</taxon>
        <taxon>Bacillota</taxon>
        <taxon>Bacilli</taxon>
        <taxon>Bacillales</taxon>
        <taxon>Bacillaceae</taxon>
        <taxon>Salisediminibacterium</taxon>
    </lineage>
</organism>
<dbReference type="AlphaFoldDB" id="A0A1D7QS96"/>
<dbReference type="GO" id="GO:0017168">
    <property type="term" value="F:5-oxoprolinase (ATP-hydrolyzing) activity"/>
    <property type="evidence" value="ECO:0007669"/>
    <property type="project" value="UniProtKB-UniRule"/>
</dbReference>
<dbReference type="GO" id="GO:0005524">
    <property type="term" value="F:ATP binding"/>
    <property type="evidence" value="ECO:0007669"/>
    <property type="project" value="UniProtKB-UniRule"/>
</dbReference>
<comment type="similarity">
    <text evidence="1">Belongs to the LamB/PxpA family.</text>
</comment>
<name>A0A1D7QS96_9BACI</name>
<dbReference type="InterPro" id="IPR011330">
    <property type="entry name" value="Glyco_hydro/deAcase_b/a-brl"/>
</dbReference>
<dbReference type="OrthoDB" id="9773478at2"/>
<accession>A0A1D7QS96</accession>
<sequence>MLTIDLNADIGESFGVYRLGDDEALLDVVTSANIACGFHAGDYRTMNKAVKSAVMKGVAIGAHPGYPDLFGFGRRPMAMPAEEIHELLVYQIGAMQGYCRANGTLLHHVKPHGALYNTAAADPLVAQAVAKAVKDVCPEARLMGLAGSELVKAGHEAGLQVMAEAFADRQYTAEGRLVSRGSPGAVLEAEDDVVTQVTGIVFRQQVEAIDGRAVPIQADTLCFHGDGKEAAVLAKVVRTKLEQAGVRCQSPASAGDE</sequence>
<dbReference type="GO" id="GO:0005975">
    <property type="term" value="P:carbohydrate metabolic process"/>
    <property type="evidence" value="ECO:0007669"/>
    <property type="project" value="InterPro"/>
</dbReference>
<reference evidence="2 3" key="1">
    <citation type="submission" date="2015-08" db="EMBL/GenBank/DDBJ databases">
        <title>The complete genome sequence of Bacillus beveridgei MLTeJB.</title>
        <authorList>
            <person name="Hanson T.E."/>
            <person name="Mesa C."/>
            <person name="Basesman S.M."/>
            <person name="Oremland R.S."/>
        </authorList>
    </citation>
    <scope>NUCLEOTIDE SEQUENCE [LARGE SCALE GENOMIC DNA]</scope>
    <source>
        <strain evidence="2 3">MLTeJB</strain>
    </source>
</reference>
<gene>
    <name evidence="2" type="primary">lamB</name>
    <name evidence="1" type="synonym">pxpA</name>
    <name evidence="2" type="ORF">BBEV_0476</name>
</gene>
<proteinExistence type="inferred from homology"/>
<comment type="catalytic activity">
    <reaction evidence="1">
        <text>5-oxo-L-proline + ATP + 2 H2O = L-glutamate + ADP + phosphate + H(+)</text>
        <dbReference type="Rhea" id="RHEA:10348"/>
        <dbReference type="ChEBI" id="CHEBI:15377"/>
        <dbReference type="ChEBI" id="CHEBI:15378"/>
        <dbReference type="ChEBI" id="CHEBI:29985"/>
        <dbReference type="ChEBI" id="CHEBI:30616"/>
        <dbReference type="ChEBI" id="CHEBI:43474"/>
        <dbReference type="ChEBI" id="CHEBI:58402"/>
        <dbReference type="ChEBI" id="CHEBI:456216"/>
        <dbReference type="EC" id="3.5.2.9"/>
    </reaction>
</comment>
<dbReference type="HAMAP" id="MF_00691">
    <property type="entry name" value="PxpA"/>
    <property type="match status" value="1"/>
</dbReference>
<protein>
    <recommendedName>
        <fullName evidence="1">5-oxoprolinase subunit A</fullName>
        <shortName evidence="1">5-OPase subunit A</shortName>
        <ecNumber evidence="1">3.5.2.9</ecNumber>
    </recommendedName>
    <alternativeName>
        <fullName evidence="1">5-oxoprolinase (ATP-hydrolyzing) subunit A</fullName>
    </alternativeName>
</protein>
<dbReference type="EMBL" id="CP012502">
    <property type="protein sequence ID" value="AOM81869.1"/>
    <property type="molecule type" value="Genomic_DNA"/>
</dbReference>
<comment type="subunit">
    <text evidence="1">Forms a complex composed of PxpA, PxpB and PxpC.</text>
</comment>
<dbReference type="NCBIfam" id="NF003814">
    <property type="entry name" value="PRK05406.1-3"/>
    <property type="match status" value="1"/>
</dbReference>
<keyword evidence="1" id="KW-0378">Hydrolase</keyword>
<dbReference type="Gene3D" id="3.20.20.370">
    <property type="entry name" value="Glycoside hydrolase/deacetylase"/>
    <property type="match status" value="1"/>
</dbReference>
<dbReference type="RefSeq" id="WP_069363999.1">
    <property type="nucleotide sequence ID" value="NZ_CP012502.1"/>
</dbReference>
<dbReference type="Pfam" id="PF03746">
    <property type="entry name" value="LamB_YcsF"/>
    <property type="match status" value="1"/>
</dbReference>
<dbReference type="Proteomes" id="UP000094463">
    <property type="component" value="Chromosome"/>
</dbReference>